<organism evidence="4 5">
    <name type="scientific">Coprinopsis cinerea (strain Okayama-7 / 130 / ATCC MYA-4618 / FGSC 9003)</name>
    <name type="common">Inky cap fungus</name>
    <name type="synonym">Hormographiella aspergillata</name>
    <dbReference type="NCBI Taxonomy" id="240176"/>
    <lineage>
        <taxon>Eukaryota</taxon>
        <taxon>Fungi</taxon>
        <taxon>Dikarya</taxon>
        <taxon>Basidiomycota</taxon>
        <taxon>Agaricomycotina</taxon>
        <taxon>Agaricomycetes</taxon>
        <taxon>Agaricomycetidae</taxon>
        <taxon>Agaricales</taxon>
        <taxon>Agaricineae</taxon>
        <taxon>Psathyrellaceae</taxon>
        <taxon>Coprinopsis</taxon>
    </lineage>
</organism>
<dbReference type="GeneID" id="6004719"/>
<feature type="compositionally biased region" description="Polar residues" evidence="1">
    <location>
        <begin position="428"/>
        <end position="437"/>
    </location>
</feature>
<dbReference type="KEGG" id="cci:CC1G_02854"/>
<reference evidence="4 5" key="1">
    <citation type="journal article" date="2010" name="Proc. Natl. Acad. Sci. U.S.A.">
        <title>Insights into evolution of multicellular fungi from the assembled chromosomes of the mushroom Coprinopsis cinerea (Coprinus cinereus).</title>
        <authorList>
            <person name="Stajich J.E."/>
            <person name="Wilke S.K."/>
            <person name="Ahren D."/>
            <person name="Au C.H."/>
            <person name="Birren B.W."/>
            <person name="Borodovsky M."/>
            <person name="Burns C."/>
            <person name="Canback B."/>
            <person name="Casselton L.A."/>
            <person name="Cheng C.K."/>
            <person name="Deng J."/>
            <person name="Dietrich F.S."/>
            <person name="Fargo D.C."/>
            <person name="Farman M.L."/>
            <person name="Gathman A.C."/>
            <person name="Goldberg J."/>
            <person name="Guigo R."/>
            <person name="Hoegger P.J."/>
            <person name="Hooker J.B."/>
            <person name="Huggins A."/>
            <person name="James T.Y."/>
            <person name="Kamada T."/>
            <person name="Kilaru S."/>
            <person name="Kodira C."/>
            <person name="Kues U."/>
            <person name="Kupfer D."/>
            <person name="Kwan H.S."/>
            <person name="Lomsadze A."/>
            <person name="Li W."/>
            <person name="Lilly W.W."/>
            <person name="Ma L.J."/>
            <person name="Mackey A.J."/>
            <person name="Manning G."/>
            <person name="Martin F."/>
            <person name="Muraguchi H."/>
            <person name="Natvig D.O."/>
            <person name="Palmerini H."/>
            <person name="Ramesh M.A."/>
            <person name="Rehmeyer C.J."/>
            <person name="Roe B.A."/>
            <person name="Shenoy N."/>
            <person name="Stanke M."/>
            <person name="Ter-Hovhannisyan V."/>
            <person name="Tunlid A."/>
            <person name="Velagapudi R."/>
            <person name="Vision T.J."/>
            <person name="Zeng Q."/>
            <person name="Zolan M.E."/>
            <person name="Pukkila P.J."/>
        </authorList>
    </citation>
    <scope>NUCLEOTIDE SEQUENCE [LARGE SCALE GENOMIC DNA]</scope>
    <source>
        <strain evidence="5">Okayama-7 / 130 / ATCC MYA-4618 / FGSC 9003</strain>
    </source>
</reference>
<dbReference type="STRING" id="240176.A8N085"/>
<dbReference type="OrthoDB" id="2796893at2759"/>
<protein>
    <recommendedName>
        <fullName evidence="6">Transmembrane protein</fullName>
    </recommendedName>
</protein>
<proteinExistence type="predicted"/>
<dbReference type="RefSeq" id="XP_001828273.1">
    <property type="nucleotide sequence ID" value="XM_001828221.1"/>
</dbReference>
<keyword evidence="2" id="KW-0812">Transmembrane</keyword>
<feature type="compositionally biased region" description="Polar residues" evidence="1">
    <location>
        <begin position="452"/>
        <end position="461"/>
    </location>
</feature>
<keyword evidence="3" id="KW-0732">Signal</keyword>
<feature type="transmembrane region" description="Helical" evidence="2">
    <location>
        <begin position="198"/>
        <end position="220"/>
    </location>
</feature>
<evidence type="ECO:0000256" key="1">
    <source>
        <dbReference type="SAM" id="MobiDB-lite"/>
    </source>
</evidence>
<dbReference type="EMBL" id="AACS02000001">
    <property type="protein sequence ID" value="EAU93624.1"/>
    <property type="molecule type" value="Genomic_DNA"/>
</dbReference>
<sequence length="481" mass="52029">MAYSRAALILLALEVLSVSVAALRFETLHRREATTNATCSSDFEWAKTARGRTPCRAAADVMAPCNGGNWHIRDLPQGNFEYDTPKDQEATICSCSWSAYNLISACAACQGMPEKIKTWRDYSLNCPEPALTPDRYYPRDVLPPDDVTIPYWASVDPSTWQARMWNVREARSLYDQGRDDLNLALENQKKSKSSAGPIAGGVIGGLVVVFGAAALAFFLLKRHRKKIALAKGIVPPDFQQSHYRSPSDASAVSMSYTNLSSSPGPYAPTGHTPTVRTHETSAYPFSVFGTPDRVSGPSNTPASPTPAHTRQTSATSREDIITPFNLHAALTPSPPPGDRKMPLGSVPHYDSPNAPPARADDALFQTPPRGRINPPAYTPEDTSPSPPPVAHASGSRRVHGKSGSTDTHRTQTTTVSAQQRSWAVGHSAANSISDYTTSPPPIDARSGVPEGTTFSPTTESSYPRDVKRRPTDDDFNGRDLA</sequence>
<evidence type="ECO:0008006" key="6">
    <source>
        <dbReference type="Google" id="ProtNLM"/>
    </source>
</evidence>
<dbReference type="eggNOG" id="ENOG502SS8A">
    <property type="taxonomic scope" value="Eukaryota"/>
</dbReference>
<feature type="compositionally biased region" description="Polar residues" evidence="1">
    <location>
        <begin position="296"/>
        <end position="315"/>
    </location>
</feature>
<feature type="compositionally biased region" description="Basic and acidic residues" evidence="1">
    <location>
        <begin position="462"/>
        <end position="481"/>
    </location>
</feature>
<keyword evidence="2" id="KW-1133">Transmembrane helix</keyword>
<dbReference type="OMA" id="TYEVEPL"/>
<gene>
    <name evidence="4" type="ORF">CC1G_02854</name>
</gene>
<keyword evidence="2" id="KW-0472">Membrane</keyword>
<evidence type="ECO:0000256" key="3">
    <source>
        <dbReference type="SAM" id="SignalP"/>
    </source>
</evidence>
<feature type="region of interest" description="Disordered" evidence="1">
    <location>
        <begin position="254"/>
        <end position="481"/>
    </location>
</feature>
<feature type="compositionally biased region" description="Polar residues" evidence="1">
    <location>
        <begin position="402"/>
        <end position="421"/>
    </location>
</feature>
<dbReference type="InParanoid" id="A8N085"/>
<feature type="compositionally biased region" description="Polar residues" evidence="1">
    <location>
        <begin position="254"/>
        <end position="263"/>
    </location>
</feature>
<evidence type="ECO:0000313" key="5">
    <source>
        <dbReference type="Proteomes" id="UP000001861"/>
    </source>
</evidence>
<dbReference type="VEuPathDB" id="FungiDB:CC1G_02854"/>
<comment type="caution">
    <text evidence="4">The sequence shown here is derived from an EMBL/GenBank/DDBJ whole genome shotgun (WGS) entry which is preliminary data.</text>
</comment>
<feature type="chain" id="PRO_5002726104" description="Transmembrane protein" evidence="3">
    <location>
        <begin position="23"/>
        <end position="481"/>
    </location>
</feature>
<evidence type="ECO:0000256" key="2">
    <source>
        <dbReference type="SAM" id="Phobius"/>
    </source>
</evidence>
<dbReference type="Proteomes" id="UP000001861">
    <property type="component" value="Unassembled WGS sequence"/>
</dbReference>
<accession>A8N085</accession>
<feature type="signal peptide" evidence="3">
    <location>
        <begin position="1"/>
        <end position="22"/>
    </location>
</feature>
<keyword evidence="5" id="KW-1185">Reference proteome</keyword>
<evidence type="ECO:0000313" key="4">
    <source>
        <dbReference type="EMBL" id="EAU93624.1"/>
    </source>
</evidence>
<dbReference type="AlphaFoldDB" id="A8N085"/>
<name>A8N085_COPC7</name>